<gene>
    <name evidence="1" type="ORF">MgSA37_01766</name>
</gene>
<dbReference type="PIRSF" id="PIRSF016838">
    <property type="entry name" value="PafC"/>
    <property type="match status" value="1"/>
</dbReference>
<evidence type="ECO:0000313" key="1">
    <source>
        <dbReference type="EMBL" id="BAU53597.1"/>
    </source>
</evidence>
<dbReference type="KEGG" id="mgot:MgSA37_01766"/>
<dbReference type="Proteomes" id="UP000218263">
    <property type="component" value="Chromosome"/>
</dbReference>
<dbReference type="AlphaFoldDB" id="A0A0X8X1T9"/>
<dbReference type="InterPro" id="IPR036388">
    <property type="entry name" value="WH-like_DNA-bd_sf"/>
</dbReference>
<reference evidence="1 2" key="1">
    <citation type="submission" date="2015-12" db="EMBL/GenBank/DDBJ databases">
        <title>Genome sequence of Mucilaginibacter gotjawali.</title>
        <authorList>
            <person name="Lee J.S."/>
            <person name="Lee K.C."/>
            <person name="Kim K.K."/>
            <person name="Lee B.W."/>
        </authorList>
    </citation>
    <scope>NUCLEOTIDE SEQUENCE [LARGE SCALE GENOMIC DNA]</scope>
    <source>
        <strain evidence="1 2">SA3-7</strain>
    </source>
</reference>
<dbReference type="Gene3D" id="1.10.10.10">
    <property type="entry name" value="Winged helix-like DNA-binding domain superfamily/Winged helix DNA-binding domain"/>
    <property type="match status" value="1"/>
</dbReference>
<dbReference type="InterPro" id="IPR013196">
    <property type="entry name" value="HTH_11"/>
</dbReference>
<dbReference type="InterPro" id="IPR026881">
    <property type="entry name" value="WYL_dom"/>
</dbReference>
<keyword evidence="2" id="KW-1185">Reference proteome</keyword>
<dbReference type="RefSeq" id="WP_096351228.1">
    <property type="nucleotide sequence ID" value="NZ_AP017313.1"/>
</dbReference>
<dbReference type="InterPro" id="IPR036390">
    <property type="entry name" value="WH_DNA-bd_sf"/>
</dbReference>
<dbReference type="InterPro" id="IPR028349">
    <property type="entry name" value="PafC-like"/>
</dbReference>
<dbReference type="GO" id="GO:0003700">
    <property type="term" value="F:DNA-binding transcription factor activity"/>
    <property type="evidence" value="ECO:0007669"/>
    <property type="project" value="InterPro"/>
</dbReference>
<dbReference type="OrthoDB" id="9815009at2"/>
<accession>A0A0X8X1T9</accession>
<dbReference type="InterPro" id="IPR051534">
    <property type="entry name" value="CBASS_pafABC_assoc_protein"/>
</dbReference>
<evidence type="ECO:0000313" key="2">
    <source>
        <dbReference type="Proteomes" id="UP000218263"/>
    </source>
</evidence>
<dbReference type="Pfam" id="PF13280">
    <property type="entry name" value="WYL"/>
    <property type="match status" value="1"/>
</dbReference>
<dbReference type="EMBL" id="AP017313">
    <property type="protein sequence ID" value="BAU53597.1"/>
    <property type="molecule type" value="Genomic_DNA"/>
</dbReference>
<sequence length="320" mass="37097">MNRIDRVSAILIQLQSRRVVKAIDIADRFGISLRTVYRDVKTLEEAGIPIIGEAGVGYSIMDGYRLPPVMFTREEATAFLTAEKFVEKMTDASTAGHHKSAMYKIRAILKTSEKNLLEDIDNKIAVLKNQHQMRVDNKDHIQTLLNSIAQKKVISIDYFANHSQEHTKRDIEPIGIFYKDSYWHLIAYCRMRSDYRDFRVDRINEVKITEKYFDSKHPTLKDYIAQTAKDQDLDLVIIRVDKSVYTHLEYQKYYSGFVSEKKTGNQIEMTFLTMSLEGFARWFMMFGDQAEIISPDSLKERVSHIATAIAQKNLLLTNVY</sequence>
<proteinExistence type="predicted"/>
<dbReference type="GO" id="GO:0003677">
    <property type="term" value="F:DNA binding"/>
    <property type="evidence" value="ECO:0007669"/>
    <property type="project" value="UniProtKB-KW"/>
</dbReference>
<dbReference type="PROSITE" id="PS51000">
    <property type="entry name" value="HTH_DEOR_2"/>
    <property type="match status" value="1"/>
</dbReference>
<dbReference type="PROSITE" id="PS52050">
    <property type="entry name" value="WYL"/>
    <property type="match status" value="1"/>
</dbReference>
<dbReference type="SUPFAM" id="SSF46785">
    <property type="entry name" value="Winged helix' DNA-binding domain"/>
    <property type="match status" value="1"/>
</dbReference>
<dbReference type="InterPro" id="IPR057727">
    <property type="entry name" value="WCX_dom"/>
</dbReference>
<name>A0A0X8X1T9_9SPHI</name>
<protein>
    <submittedName>
        <fullName evidence="1">HTH domain protein</fullName>
    </submittedName>
</protein>
<dbReference type="Pfam" id="PF08279">
    <property type="entry name" value="HTH_11"/>
    <property type="match status" value="1"/>
</dbReference>
<organism evidence="1 2">
    <name type="scientific">Mucilaginibacter gotjawali</name>
    <dbReference type="NCBI Taxonomy" id="1550579"/>
    <lineage>
        <taxon>Bacteria</taxon>
        <taxon>Pseudomonadati</taxon>
        <taxon>Bacteroidota</taxon>
        <taxon>Sphingobacteriia</taxon>
        <taxon>Sphingobacteriales</taxon>
        <taxon>Sphingobacteriaceae</taxon>
        <taxon>Mucilaginibacter</taxon>
    </lineage>
</organism>
<dbReference type="PANTHER" id="PTHR34580">
    <property type="match status" value="1"/>
</dbReference>
<dbReference type="PANTHER" id="PTHR34580:SF3">
    <property type="entry name" value="PROTEIN PAFB"/>
    <property type="match status" value="1"/>
</dbReference>
<dbReference type="InterPro" id="IPR001034">
    <property type="entry name" value="DeoR_HTH"/>
</dbReference>
<dbReference type="Pfam" id="PF25583">
    <property type="entry name" value="WCX"/>
    <property type="match status" value="1"/>
</dbReference>